<keyword evidence="3" id="KW-1185">Reference proteome</keyword>
<dbReference type="RefSeq" id="WP_120746428.1">
    <property type="nucleotide sequence ID" value="NZ_RBAH01000004.1"/>
</dbReference>
<dbReference type="Proteomes" id="UP000282311">
    <property type="component" value="Unassembled WGS sequence"/>
</dbReference>
<name>A0A3B0CN81_9BACL</name>
<dbReference type="Pfam" id="PF10055">
    <property type="entry name" value="DUF2292"/>
    <property type="match status" value="1"/>
</dbReference>
<dbReference type="InterPro" id="IPR018743">
    <property type="entry name" value="DUF2292"/>
</dbReference>
<evidence type="ECO:0000256" key="1">
    <source>
        <dbReference type="SAM" id="MobiDB-lite"/>
    </source>
</evidence>
<reference evidence="2 3" key="1">
    <citation type="journal article" date="2007" name="Int. J. Syst. Evol. Microbiol.">
        <title>Paenibacillus ginsengarvi sp. nov., isolated from soil from ginseng cultivation.</title>
        <authorList>
            <person name="Yoon M.H."/>
            <person name="Ten L.N."/>
            <person name="Im W.T."/>
        </authorList>
    </citation>
    <scope>NUCLEOTIDE SEQUENCE [LARGE SCALE GENOMIC DNA]</scope>
    <source>
        <strain evidence="2 3">KCTC 13059</strain>
    </source>
</reference>
<gene>
    <name evidence="2" type="ORF">D7M11_06835</name>
</gene>
<evidence type="ECO:0000313" key="3">
    <source>
        <dbReference type="Proteomes" id="UP000282311"/>
    </source>
</evidence>
<accession>A0A3B0CN81</accession>
<evidence type="ECO:0000313" key="2">
    <source>
        <dbReference type="EMBL" id="RKN85406.1"/>
    </source>
</evidence>
<organism evidence="2 3">
    <name type="scientific">Paenibacillus ginsengarvi</name>
    <dbReference type="NCBI Taxonomy" id="400777"/>
    <lineage>
        <taxon>Bacteria</taxon>
        <taxon>Bacillati</taxon>
        <taxon>Bacillota</taxon>
        <taxon>Bacilli</taxon>
        <taxon>Bacillales</taxon>
        <taxon>Paenibacillaceae</taxon>
        <taxon>Paenibacillus</taxon>
    </lineage>
</organism>
<protein>
    <submittedName>
        <fullName evidence="2">DUF2292 domain-containing protein</fullName>
    </submittedName>
</protein>
<dbReference type="AlphaFoldDB" id="A0A3B0CN81"/>
<sequence>MGNGVQLDETWTKRILDTVKGMEYGNVNIIVHAGKIVQIERTERKRFDTPALSPVRNPSGTLQKRG</sequence>
<dbReference type="OrthoDB" id="2382414at2"/>
<proteinExistence type="predicted"/>
<comment type="caution">
    <text evidence="2">The sequence shown here is derived from an EMBL/GenBank/DDBJ whole genome shotgun (WGS) entry which is preliminary data.</text>
</comment>
<feature type="region of interest" description="Disordered" evidence="1">
    <location>
        <begin position="46"/>
        <end position="66"/>
    </location>
</feature>
<feature type="compositionally biased region" description="Polar residues" evidence="1">
    <location>
        <begin position="56"/>
        <end position="66"/>
    </location>
</feature>
<dbReference type="EMBL" id="RBAH01000004">
    <property type="protein sequence ID" value="RKN85406.1"/>
    <property type="molecule type" value="Genomic_DNA"/>
</dbReference>